<reference evidence="9 10" key="1">
    <citation type="submission" date="2021-06" db="EMBL/GenBank/DDBJ databases">
        <title>Caerostris extrusa draft genome.</title>
        <authorList>
            <person name="Kono N."/>
            <person name="Arakawa K."/>
        </authorList>
    </citation>
    <scope>NUCLEOTIDE SEQUENCE [LARGE SCALE GENOMIC DNA]</scope>
</reference>
<dbReference type="AlphaFoldDB" id="A0AAV4XEK7"/>
<feature type="domain" description="SNF2 N-terminal" evidence="8">
    <location>
        <begin position="15"/>
        <end position="47"/>
    </location>
</feature>
<dbReference type="InterPro" id="IPR038718">
    <property type="entry name" value="SNF2-like_sf"/>
</dbReference>
<comment type="similarity">
    <text evidence="2">Belongs to the SNF2/RAD54 helicase family.</text>
</comment>
<dbReference type="InterPro" id="IPR027417">
    <property type="entry name" value="P-loop_NTPase"/>
</dbReference>
<evidence type="ECO:0000256" key="4">
    <source>
        <dbReference type="ARBA" id="ARBA00022806"/>
    </source>
</evidence>
<dbReference type="GO" id="GO:0003677">
    <property type="term" value="F:DNA binding"/>
    <property type="evidence" value="ECO:0007669"/>
    <property type="project" value="UniProtKB-KW"/>
</dbReference>
<keyword evidence="7" id="KW-0539">Nucleus</keyword>
<comment type="subcellular location">
    <subcellularLocation>
        <location evidence="1">Nucleus</location>
    </subcellularLocation>
</comment>
<evidence type="ECO:0000256" key="7">
    <source>
        <dbReference type="ARBA" id="ARBA00023242"/>
    </source>
</evidence>
<dbReference type="GO" id="GO:0004386">
    <property type="term" value="F:helicase activity"/>
    <property type="evidence" value="ECO:0007669"/>
    <property type="project" value="UniProtKB-KW"/>
</dbReference>
<protein>
    <submittedName>
        <fullName evidence="9">Helicase ARIP4</fullName>
    </submittedName>
</protein>
<evidence type="ECO:0000313" key="9">
    <source>
        <dbReference type="EMBL" id="GIY92444.1"/>
    </source>
</evidence>
<comment type="caution">
    <text evidence="9">The sequence shown here is derived from an EMBL/GenBank/DDBJ whole genome shotgun (WGS) entry which is preliminary data.</text>
</comment>
<evidence type="ECO:0000256" key="1">
    <source>
        <dbReference type="ARBA" id="ARBA00004123"/>
    </source>
</evidence>
<keyword evidence="3" id="KW-0547">Nucleotide-binding</keyword>
<dbReference type="InterPro" id="IPR000330">
    <property type="entry name" value="SNF2_N"/>
</dbReference>
<keyword evidence="6" id="KW-0238">DNA-binding</keyword>
<gene>
    <name evidence="9" type="primary">rad54l2</name>
    <name evidence="9" type="ORF">CEXT_226391</name>
</gene>
<dbReference type="GO" id="GO:0005524">
    <property type="term" value="F:ATP binding"/>
    <property type="evidence" value="ECO:0007669"/>
    <property type="project" value="UniProtKB-KW"/>
</dbReference>
<dbReference type="Proteomes" id="UP001054945">
    <property type="component" value="Unassembled WGS sequence"/>
</dbReference>
<keyword evidence="4 9" id="KW-0347">Helicase</keyword>
<evidence type="ECO:0000256" key="3">
    <source>
        <dbReference type="ARBA" id="ARBA00022741"/>
    </source>
</evidence>
<sequence>MDEMYEHIVIPGPDLVICDEGHRIKNSLASTSMALKSIKTRRRVVLTEQNFCNMFERPISNGQCIDSTPRDRQLMRFRSHVLHSLLVGFVQRRGHSVLRAVLPKKRTCVAYKNDTNSKTIVQMLCQRPPAQEDIDLDIDINIASGSAISGSNTKKRAIGQKQIQIDSEVSKRQFQ</sequence>
<dbReference type="GO" id="GO:0016887">
    <property type="term" value="F:ATP hydrolysis activity"/>
    <property type="evidence" value="ECO:0007669"/>
    <property type="project" value="InterPro"/>
</dbReference>
<keyword evidence="4 9" id="KW-0378">Hydrolase</keyword>
<dbReference type="GO" id="GO:0005634">
    <property type="term" value="C:nucleus"/>
    <property type="evidence" value="ECO:0007669"/>
    <property type="project" value="UniProtKB-SubCell"/>
</dbReference>
<keyword evidence="5" id="KW-0067">ATP-binding</keyword>
<dbReference type="InterPro" id="IPR044574">
    <property type="entry name" value="ARIP4-like"/>
</dbReference>
<dbReference type="SUPFAM" id="SSF52540">
    <property type="entry name" value="P-loop containing nucleoside triphosphate hydrolases"/>
    <property type="match status" value="1"/>
</dbReference>
<dbReference type="EMBL" id="BPLR01000141">
    <property type="protein sequence ID" value="GIY92444.1"/>
    <property type="molecule type" value="Genomic_DNA"/>
</dbReference>
<dbReference type="PANTHER" id="PTHR45797:SF1">
    <property type="entry name" value="HELICASE ARIP4"/>
    <property type="match status" value="1"/>
</dbReference>
<evidence type="ECO:0000259" key="8">
    <source>
        <dbReference type="Pfam" id="PF00176"/>
    </source>
</evidence>
<proteinExistence type="inferred from homology"/>
<name>A0AAV4XEK7_CAEEX</name>
<accession>A0AAV4XEK7</accession>
<evidence type="ECO:0000256" key="6">
    <source>
        <dbReference type="ARBA" id="ARBA00023125"/>
    </source>
</evidence>
<dbReference type="PANTHER" id="PTHR45797">
    <property type="entry name" value="RAD54-LIKE"/>
    <property type="match status" value="1"/>
</dbReference>
<keyword evidence="10" id="KW-1185">Reference proteome</keyword>
<dbReference type="Gene3D" id="3.40.50.10810">
    <property type="entry name" value="Tandem AAA-ATPase domain"/>
    <property type="match status" value="1"/>
</dbReference>
<evidence type="ECO:0000256" key="2">
    <source>
        <dbReference type="ARBA" id="ARBA00007025"/>
    </source>
</evidence>
<evidence type="ECO:0000313" key="10">
    <source>
        <dbReference type="Proteomes" id="UP001054945"/>
    </source>
</evidence>
<dbReference type="Pfam" id="PF00176">
    <property type="entry name" value="SNF2-rel_dom"/>
    <property type="match status" value="1"/>
</dbReference>
<organism evidence="9 10">
    <name type="scientific">Caerostris extrusa</name>
    <name type="common">Bark spider</name>
    <name type="synonym">Caerostris bankana</name>
    <dbReference type="NCBI Taxonomy" id="172846"/>
    <lineage>
        <taxon>Eukaryota</taxon>
        <taxon>Metazoa</taxon>
        <taxon>Ecdysozoa</taxon>
        <taxon>Arthropoda</taxon>
        <taxon>Chelicerata</taxon>
        <taxon>Arachnida</taxon>
        <taxon>Araneae</taxon>
        <taxon>Araneomorphae</taxon>
        <taxon>Entelegynae</taxon>
        <taxon>Araneoidea</taxon>
        <taxon>Araneidae</taxon>
        <taxon>Caerostris</taxon>
    </lineage>
</organism>
<evidence type="ECO:0000256" key="5">
    <source>
        <dbReference type="ARBA" id="ARBA00022840"/>
    </source>
</evidence>